<dbReference type="EMBL" id="CP029619">
    <property type="protein sequence ID" value="AWN81665.1"/>
    <property type="molecule type" value="Genomic_DNA"/>
</dbReference>
<evidence type="ECO:0000313" key="4">
    <source>
        <dbReference type="Proteomes" id="UP000245872"/>
    </source>
</evidence>
<evidence type="ECO:0000256" key="1">
    <source>
        <dbReference type="SAM" id="SignalP"/>
    </source>
</evidence>
<accession>A0A2Z3LGP1</accession>
<organism evidence="3 4">
    <name type="scientific">Candidatus Cardinium hertigii</name>
    <dbReference type="NCBI Taxonomy" id="247481"/>
    <lineage>
        <taxon>Bacteria</taxon>
        <taxon>Pseudomonadati</taxon>
        <taxon>Bacteroidota</taxon>
        <taxon>Cytophagia</taxon>
        <taxon>Cytophagales</taxon>
        <taxon>Amoebophilaceae</taxon>
        <taxon>Candidatus Cardinium</taxon>
    </lineage>
</organism>
<name>A0A2Z3LGP1_9BACT</name>
<feature type="chain" id="PRO_5016391338" description="Outer membrane protein beta-barrel domain-containing protein" evidence="1">
    <location>
        <begin position="24"/>
        <end position="263"/>
    </location>
</feature>
<reference evidence="3 4" key="1">
    <citation type="submission" date="2018-05" db="EMBL/GenBank/DDBJ databases">
        <title>Candidatus Cardinium hertigii Genome Assembly.</title>
        <authorList>
            <person name="Showmaker K.C."/>
            <person name="Walden K.O."/>
            <person name="Fields C.J."/>
            <person name="Lambert K.N."/>
            <person name="Hudson M.E."/>
        </authorList>
    </citation>
    <scope>NUCLEOTIDE SEQUENCE [LARGE SCALE GENOMIC DNA]</scope>
    <source>
        <strain evidence="4">cHgTN10</strain>
    </source>
</reference>
<evidence type="ECO:0000259" key="2">
    <source>
        <dbReference type="Pfam" id="PF13568"/>
    </source>
</evidence>
<sequence length="263" mass="28662" precursor="true">MKGIKKTLVAGALACATLNAAQAECSPWSYGVKAGLSVSSICGIDEKVRFVVGAKEEGFENPMFALPFVNGFVYGEYAFTDYIGMELGAGYMQLGGTLCKKEDNSASANNNNSNNSGSKSEPACKIASHGLYVPLSLCVYPMGREEGEGIFKLFVGTSAYFSMKKVLKFKETGKDTYEENPELNKVDLETFDVGVQGGIGYEFSFGLSLEARYGHHFMNRIKDNSTTKPDDQFAKVKINGLTKVNNRYFMVNVGYNIASLFKA</sequence>
<protein>
    <recommendedName>
        <fullName evidence="2">Outer membrane protein beta-barrel domain-containing protein</fullName>
    </recommendedName>
</protein>
<keyword evidence="4" id="KW-1185">Reference proteome</keyword>
<proteinExistence type="predicted"/>
<dbReference type="AlphaFoldDB" id="A0A2Z3LGP1"/>
<dbReference type="OrthoDB" id="947434at2"/>
<feature type="domain" description="Outer membrane protein beta-barrel" evidence="2">
    <location>
        <begin position="21"/>
        <end position="214"/>
    </location>
</feature>
<feature type="signal peptide" evidence="1">
    <location>
        <begin position="1"/>
        <end position="23"/>
    </location>
</feature>
<dbReference type="Pfam" id="PF13568">
    <property type="entry name" value="OMP_b-brl_2"/>
    <property type="match status" value="1"/>
</dbReference>
<dbReference type="RefSeq" id="WP_109997107.1">
    <property type="nucleotide sequence ID" value="NZ_CP029619.1"/>
</dbReference>
<evidence type="ECO:0000313" key="3">
    <source>
        <dbReference type="EMBL" id="AWN81665.1"/>
    </source>
</evidence>
<dbReference type="Gene3D" id="2.40.160.20">
    <property type="match status" value="1"/>
</dbReference>
<keyword evidence="1" id="KW-0732">Signal</keyword>
<dbReference type="InterPro" id="IPR025665">
    <property type="entry name" value="Beta-barrel_OMP_2"/>
</dbReference>
<dbReference type="Proteomes" id="UP000245872">
    <property type="component" value="Chromosome"/>
</dbReference>
<dbReference type="KEGG" id="cher:DK880_00337"/>
<gene>
    <name evidence="3" type="ORF">DK880_00337</name>
</gene>